<feature type="compositionally biased region" description="Polar residues" evidence="1">
    <location>
        <begin position="500"/>
        <end position="539"/>
    </location>
</feature>
<dbReference type="Pfam" id="PF13671">
    <property type="entry name" value="AAA_33"/>
    <property type="match status" value="1"/>
</dbReference>
<feature type="compositionally biased region" description="Polar residues" evidence="1">
    <location>
        <begin position="426"/>
        <end position="441"/>
    </location>
</feature>
<comment type="caution">
    <text evidence="2">The sequence shown here is derived from an EMBL/GenBank/DDBJ whole genome shotgun (WGS) entry which is preliminary data.</text>
</comment>
<evidence type="ECO:0000313" key="2">
    <source>
        <dbReference type="EMBL" id="KAH0601477.1"/>
    </source>
</evidence>
<organism evidence="2 3">
    <name type="scientific">Metarhizium humberi</name>
    <dbReference type="NCBI Taxonomy" id="2596975"/>
    <lineage>
        <taxon>Eukaryota</taxon>
        <taxon>Fungi</taxon>
        <taxon>Dikarya</taxon>
        <taxon>Ascomycota</taxon>
        <taxon>Pezizomycotina</taxon>
        <taxon>Sordariomycetes</taxon>
        <taxon>Hypocreomycetidae</taxon>
        <taxon>Hypocreales</taxon>
        <taxon>Clavicipitaceae</taxon>
        <taxon>Metarhizium</taxon>
    </lineage>
</organism>
<dbReference type="GO" id="GO:0000329">
    <property type="term" value="C:fungal-type vacuole membrane"/>
    <property type="evidence" value="ECO:0007669"/>
    <property type="project" value="TreeGrafter"/>
</dbReference>
<feature type="compositionally biased region" description="Acidic residues" evidence="1">
    <location>
        <begin position="488"/>
        <end position="497"/>
    </location>
</feature>
<dbReference type="Gene3D" id="3.40.50.300">
    <property type="entry name" value="P-loop containing nucleotide triphosphate hydrolases"/>
    <property type="match status" value="1"/>
</dbReference>
<proteinExistence type="predicted"/>
<keyword evidence="3" id="KW-1185">Reference proteome</keyword>
<sequence length="880" mass="95295">MNDDPNTTSDSALKQIDYPEGKYPEYQAEGLQHVKAELIRLLGEKQKDIVLDLAFWNRKYREEYKEAITKHGGRWLLVFLDADKEVLRRRIAGRRAQRDALSLNDKRRDGDTAFDVDNETFEMYWDGFERPVGEGEIVIKVLCPPVSRQGCWSVVTVCAPANWHSDYKSWWTSSSPQYQFAFAAVIADSDIHTCPASPTKAAAAEDGTSFGRTRASAVFSSTAAPQHRTAACLPTSPSSPPVPAFSSTHQLRPSIDCSRASALHHLPETPTTAGAHACSGTFSSGAPPSTSVLECAGATVDTMPRDRDLDNASSGGQSKRPPLNHRDSDSHSDTTNTSGAPSHPHRTKHHQKQHHVGHAGRLHARVPSSKAVHKQHGNAHPHPHPHAHTSKLNRRPASRPTSPTEFDQVAQRPPPHRRATSEVKLSRQSFPANLPKSLSHTSLKRNRSHVEVGKRTRSSDKLKRSSSGTGIHRQPAKPSKIQVHFDLGSDDPEDEWVDASGSNSPYLSRKGSLNSSAQSSLRQGPSAENSRPVTPSTTSKSREPDRPSPDRETSHHKEYLTSRLLQRTPSHGAPPQMTVDLANAAPAQLSRSVSSTGRNVTPSAGSNQDELVSRFVDAASSGLASQGSFYHPAHATGRGPNDVPRRPDSMTHIDLAPKNDDAEPVPVPVPSAEIDNSALVPKAGRRTVGPPAETSRTQQKLNLQRASSVLEPGQALTGAVGVVGASPLIGVGGPGYDGGNSRDPRIGKLLERTGMEYLVVRRYQNPVARSLNRLSRLPGMEKKRRIPRTAAGSLNGKRTVDVNARHTRNVSMPDPRQTALKSGASIRTNGAGSSFDGDDVAKLNERLSGASLVAAEEEDGTNALLRNLWDKSMDLSASTD</sequence>
<dbReference type="SUPFAM" id="SSF52540">
    <property type="entry name" value="P-loop containing nucleoside triphosphate hydrolases"/>
    <property type="match status" value="1"/>
</dbReference>
<feature type="compositionally biased region" description="Basic residues" evidence="1">
    <location>
        <begin position="343"/>
        <end position="364"/>
    </location>
</feature>
<feature type="region of interest" description="Disordered" evidence="1">
    <location>
        <begin position="229"/>
        <end position="250"/>
    </location>
</feature>
<dbReference type="GO" id="GO:0031931">
    <property type="term" value="C:TORC1 complex"/>
    <property type="evidence" value="ECO:0007669"/>
    <property type="project" value="TreeGrafter"/>
</dbReference>
<feature type="compositionally biased region" description="Polar residues" evidence="1">
    <location>
        <begin position="589"/>
        <end position="608"/>
    </location>
</feature>
<dbReference type="PANTHER" id="PTHR22794:SF2">
    <property type="entry name" value="THAP DOMAIN-CONTAINING PROTEIN 11"/>
    <property type="match status" value="1"/>
</dbReference>
<feature type="region of interest" description="Disordered" evidence="1">
    <location>
        <begin position="302"/>
        <end position="556"/>
    </location>
</feature>
<feature type="compositionally biased region" description="Basic and acidic residues" evidence="1">
    <location>
        <begin position="540"/>
        <end position="556"/>
    </location>
</feature>
<protein>
    <submittedName>
        <fullName evidence="2">Uncharacterized protein</fullName>
    </submittedName>
</protein>
<accession>A0A9P8MJI6</accession>
<name>A0A9P8MJI6_9HYPO</name>
<reference evidence="2 3" key="1">
    <citation type="submission" date="2020-07" db="EMBL/GenBank/DDBJ databases">
        <title>Metarhizium humberi genome.</title>
        <authorList>
            <person name="Lysoe E."/>
        </authorList>
    </citation>
    <scope>NUCLEOTIDE SEQUENCE [LARGE SCALE GENOMIC DNA]</scope>
    <source>
        <strain evidence="2 3">ESALQ1638</strain>
    </source>
</reference>
<dbReference type="Proteomes" id="UP000764110">
    <property type="component" value="Unassembled WGS sequence"/>
</dbReference>
<evidence type="ECO:0000313" key="3">
    <source>
        <dbReference type="Proteomes" id="UP000764110"/>
    </source>
</evidence>
<dbReference type="EMBL" id="JACEFI010000001">
    <property type="protein sequence ID" value="KAH0601477.1"/>
    <property type="molecule type" value="Genomic_DNA"/>
</dbReference>
<feature type="compositionally biased region" description="Basic and acidic residues" evidence="1">
    <location>
        <begin position="448"/>
        <end position="463"/>
    </location>
</feature>
<dbReference type="PANTHER" id="PTHR22794">
    <property type="entry name" value="THAP DOMAIN PROTEIN 11"/>
    <property type="match status" value="1"/>
</dbReference>
<feature type="region of interest" description="Disordered" evidence="1">
    <location>
        <begin position="627"/>
        <end position="701"/>
    </location>
</feature>
<feature type="region of interest" description="Disordered" evidence="1">
    <location>
        <begin position="586"/>
        <end position="608"/>
    </location>
</feature>
<dbReference type="InterPro" id="IPR027417">
    <property type="entry name" value="P-loop_NTPase"/>
</dbReference>
<gene>
    <name evidence="2" type="ORF">MHUMG1_00353</name>
</gene>
<dbReference type="AlphaFoldDB" id="A0A9P8MJI6"/>
<evidence type="ECO:0000256" key="1">
    <source>
        <dbReference type="SAM" id="MobiDB-lite"/>
    </source>
</evidence>
<feature type="compositionally biased region" description="Basic and acidic residues" evidence="1">
    <location>
        <begin position="643"/>
        <end position="661"/>
    </location>
</feature>
<feature type="compositionally biased region" description="Basic residues" evidence="1">
    <location>
        <begin position="371"/>
        <end position="397"/>
    </location>
</feature>